<dbReference type="SUPFAM" id="SSF53335">
    <property type="entry name" value="S-adenosyl-L-methionine-dependent methyltransferases"/>
    <property type="match status" value="1"/>
</dbReference>
<dbReference type="RefSeq" id="WP_343981394.1">
    <property type="nucleotide sequence ID" value="NZ_BAAAJG010000014.1"/>
</dbReference>
<sequence length="746" mass="83460">MTALTASTPVLTRVEPGFGGAASVTTIDSPVGQARKLGVPMGQATPVQADAKSEEPQVGDVALKTAAAASLPDNMLVDYISGDVIAATPKELVRQHIARALFHEYEISVEDMARDFPITLESGGRRRRKRADIAVFASRSAHTVENLRRIVVCKPEPKNGNTVTRIRTPQQAERDLGDLRDLLGDERTPELRYGMWTNRLELFFLEKTVERFGPRYASIADWPLTGEVGSRDVVSHARLRRADPGMLKAAFRRCHNYIHGNEGMPKDAAFWQFLYLLFAKIHDERSALRGIPQRFFAGLHEPFTTEGQREIGIRVRALFDEVKGRYPLFTARDELSMSDRALAFLVGELAPYDFANSGIDAKGLAYQELVGSNLRGDRGQYFTPRAAVDLMVEILDPQEHEVVLDPASGTGGFLRGTLQHLLETWRAEEGTAGRPDTDAQSEEHRARLERYARDHLFGADFDPFLVRATSMNVMMLAGIQDQSNVYHLDSIAFPGGHLEGLAEARKRIPLGSIDVLMTNPPFGADIKINDPDVLDQYRDGVARPWTRDRATGELTTSLTSSGVSAMSPEQLFVQRSVEWLRPGGRMGIVLPNGILSNPGPIDAAIRRWVLEQCWVLASIELPMQTFVAEAGVNIITSLLFLKRKTDDEVRAGLMGAPPDYPIFMAIAEQVGFDRRNNPVYRRTPDGEKILTEQIEQEWIRTNGHREVRTLHRRLPELDNDLPLIAEQYREFRRRYPEPGDPARGRE</sequence>
<evidence type="ECO:0000259" key="1">
    <source>
        <dbReference type="Pfam" id="PF02384"/>
    </source>
</evidence>
<feature type="domain" description="Type I restriction enzyme R protein N-terminal" evidence="2">
    <location>
        <begin position="89"/>
        <end position="154"/>
    </location>
</feature>
<name>A0ABW4FYU1_9PSEU</name>
<evidence type="ECO:0000313" key="4">
    <source>
        <dbReference type="Proteomes" id="UP001597145"/>
    </source>
</evidence>
<gene>
    <name evidence="3" type="ORF">ACFSCY_38450</name>
</gene>
<protein>
    <submittedName>
        <fullName evidence="3">Restriction endonuclease subunit M</fullName>
    </submittedName>
</protein>
<proteinExistence type="predicted"/>
<dbReference type="Gene3D" id="3.40.50.150">
    <property type="entry name" value="Vaccinia Virus protein VP39"/>
    <property type="match status" value="1"/>
</dbReference>
<dbReference type="NCBIfam" id="NF047738">
    <property type="entry name" value="antiphage_MADS2"/>
    <property type="match status" value="1"/>
</dbReference>
<keyword evidence="3" id="KW-0540">Nuclease</keyword>
<feature type="domain" description="DNA methylase adenine-specific" evidence="1">
    <location>
        <begin position="374"/>
        <end position="647"/>
    </location>
</feature>
<evidence type="ECO:0000313" key="3">
    <source>
        <dbReference type="EMBL" id="MFD1535303.1"/>
    </source>
</evidence>
<comment type="caution">
    <text evidence="3">The sequence shown here is derived from an EMBL/GenBank/DDBJ whole genome shotgun (WGS) entry which is preliminary data.</text>
</comment>
<keyword evidence="3" id="KW-0378">Hydrolase</keyword>
<dbReference type="Proteomes" id="UP001597145">
    <property type="component" value="Unassembled WGS sequence"/>
</dbReference>
<dbReference type="InterPro" id="IPR029063">
    <property type="entry name" value="SAM-dependent_MTases_sf"/>
</dbReference>
<keyword evidence="4" id="KW-1185">Reference proteome</keyword>
<dbReference type="InterPro" id="IPR052916">
    <property type="entry name" value="Type-I_RE_MTase_Subunit"/>
</dbReference>
<dbReference type="InterPro" id="IPR003356">
    <property type="entry name" value="DNA_methylase_A-5"/>
</dbReference>
<dbReference type="PANTHER" id="PTHR42998:SF1">
    <property type="entry name" value="TYPE I RESTRICTION ENZYME HINDI METHYLASE SUBUNIT"/>
    <property type="match status" value="1"/>
</dbReference>
<dbReference type="EMBL" id="JBHUCP010000052">
    <property type="protein sequence ID" value="MFD1535303.1"/>
    <property type="molecule type" value="Genomic_DNA"/>
</dbReference>
<evidence type="ECO:0000259" key="2">
    <source>
        <dbReference type="Pfam" id="PF13588"/>
    </source>
</evidence>
<dbReference type="Pfam" id="PF02384">
    <property type="entry name" value="N6_Mtase"/>
    <property type="match status" value="1"/>
</dbReference>
<organism evidence="3 4">
    <name type="scientific">Pseudonocardia aurantiaca</name>
    <dbReference type="NCBI Taxonomy" id="75290"/>
    <lineage>
        <taxon>Bacteria</taxon>
        <taxon>Bacillati</taxon>
        <taxon>Actinomycetota</taxon>
        <taxon>Actinomycetes</taxon>
        <taxon>Pseudonocardiales</taxon>
        <taxon>Pseudonocardiaceae</taxon>
        <taxon>Pseudonocardia</taxon>
    </lineage>
</organism>
<dbReference type="PRINTS" id="PR00507">
    <property type="entry name" value="N12N6MTFRASE"/>
</dbReference>
<dbReference type="GO" id="GO:0004519">
    <property type="term" value="F:endonuclease activity"/>
    <property type="evidence" value="ECO:0007669"/>
    <property type="project" value="UniProtKB-KW"/>
</dbReference>
<dbReference type="Pfam" id="PF13588">
    <property type="entry name" value="HSDR_N_2"/>
    <property type="match status" value="1"/>
</dbReference>
<accession>A0ABW4FYU1</accession>
<reference evidence="4" key="1">
    <citation type="journal article" date="2019" name="Int. J. Syst. Evol. Microbiol.">
        <title>The Global Catalogue of Microorganisms (GCM) 10K type strain sequencing project: providing services to taxonomists for standard genome sequencing and annotation.</title>
        <authorList>
            <consortium name="The Broad Institute Genomics Platform"/>
            <consortium name="The Broad Institute Genome Sequencing Center for Infectious Disease"/>
            <person name="Wu L."/>
            <person name="Ma J."/>
        </authorList>
    </citation>
    <scope>NUCLEOTIDE SEQUENCE [LARGE SCALE GENOMIC DNA]</scope>
    <source>
        <strain evidence="4">JCM 12165</strain>
    </source>
</reference>
<dbReference type="InterPro" id="IPR029464">
    <property type="entry name" value="HSDR_N"/>
</dbReference>
<dbReference type="PANTHER" id="PTHR42998">
    <property type="entry name" value="TYPE I RESTRICTION ENZYME HINDVIIP M PROTEIN-RELATED"/>
    <property type="match status" value="1"/>
</dbReference>
<keyword evidence="3" id="KW-0255">Endonuclease</keyword>